<dbReference type="SUPFAM" id="SSF103657">
    <property type="entry name" value="BAR/IMD domain-like"/>
    <property type="match status" value="1"/>
</dbReference>
<evidence type="ECO:0000313" key="3">
    <source>
        <dbReference type="Proteomes" id="UP000815677"/>
    </source>
</evidence>
<dbReference type="EMBL" id="DF849315">
    <property type="protein sequence ID" value="GAT56551.1"/>
    <property type="molecule type" value="Genomic_DNA"/>
</dbReference>
<feature type="domain" description="N-acetyltransferase" evidence="1">
    <location>
        <begin position="517"/>
        <end position="661"/>
    </location>
</feature>
<dbReference type="InterPro" id="IPR016181">
    <property type="entry name" value="Acyl_CoA_acyltransferase"/>
</dbReference>
<name>A0ABQ0LZR1_MYCCL</name>
<sequence>MDWGKRFSTSFATGVQATKERLGRVKEDEITELPQEYKDLETRVDALRQAHLTLLKITKVFESEAYDYPSAISENISELSTSLGHGITAFAATNLKGTRIPAPAAPQPAPAPEHKTLPHALVRSARSASATLTAANTTEEPLAGALDVYAAGMDKVAAARVEHDQAVRLNHLHPWQQNLNSAINVAMKARQAVRTSRLELDGAKQTLKSASPAKQEVARLQVENAEDDLVQKTEVAIALMQKVLSNPEPIKHLNELAKAQLIFYAVAAETLSTTQAELEQLSLAAEEHSRKGNDGHAVAVPTPASAKNDRPFSMQPLLETLDDVVEYDDFPLEELIDYVMPELVNERAALLAKQSQTDAHGQALRPLTRSEVASMLAAAEAGPGGSGEWLVSQAIAIRKLKVTKDRRKVGYPENSSTNKFRVAASSSTEAMEMPASALTSEHTQTVINALGAIRATPYENSFLARLGGVPTGVDPPGLVSVDWETVTPWMELMSDVREHYSLSHPEREPPFYALSPILYTALQPWHLNQVHDLLERAFWTGIDVRDSLDYSPERCTIIATYGKLVVGVAIMSSPRETYITYLTVRAGWENARIATTMLYHLIALNPHRDITLHVSANNSAMLLYNRFGFKAEGFVAGFYETYLDPLSRASKNAFRLRLRQH</sequence>
<dbReference type="InterPro" id="IPR000182">
    <property type="entry name" value="GNAT_dom"/>
</dbReference>
<dbReference type="Pfam" id="PF10455">
    <property type="entry name" value="BAR_2"/>
    <property type="match status" value="1"/>
</dbReference>
<dbReference type="InterPro" id="IPR027267">
    <property type="entry name" value="AH/BAR_dom_sf"/>
</dbReference>
<evidence type="ECO:0000259" key="1">
    <source>
        <dbReference type="PROSITE" id="PS51186"/>
    </source>
</evidence>
<dbReference type="SUPFAM" id="SSF55729">
    <property type="entry name" value="Acyl-CoA N-acyltransferases (Nat)"/>
    <property type="match status" value="1"/>
</dbReference>
<organism evidence="2 3">
    <name type="scientific">Mycena chlorophos</name>
    <name type="common">Agaric fungus</name>
    <name type="synonym">Agaricus chlorophos</name>
    <dbReference type="NCBI Taxonomy" id="658473"/>
    <lineage>
        <taxon>Eukaryota</taxon>
        <taxon>Fungi</taxon>
        <taxon>Dikarya</taxon>
        <taxon>Basidiomycota</taxon>
        <taxon>Agaricomycotina</taxon>
        <taxon>Agaricomycetes</taxon>
        <taxon>Agaricomycetidae</taxon>
        <taxon>Agaricales</taxon>
        <taxon>Marasmiineae</taxon>
        <taxon>Mycenaceae</taxon>
        <taxon>Mycena</taxon>
    </lineage>
</organism>
<dbReference type="Proteomes" id="UP000815677">
    <property type="component" value="Unassembled WGS sequence"/>
</dbReference>
<protein>
    <submittedName>
        <fullName evidence="2">Cytoplasmic protein</fullName>
    </submittedName>
</protein>
<evidence type="ECO:0000313" key="2">
    <source>
        <dbReference type="EMBL" id="GAT56551.1"/>
    </source>
</evidence>
<dbReference type="PROSITE" id="PS51186">
    <property type="entry name" value="GNAT"/>
    <property type="match status" value="1"/>
</dbReference>
<accession>A0ABQ0LZR1</accession>
<keyword evidence="3" id="KW-1185">Reference proteome</keyword>
<dbReference type="Gene3D" id="1.20.1270.60">
    <property type="entry name" value="Arfaptin homology (AH) domain/BAR domain"/>
    <property type="match status" value="1"/>
</dbReference>
<proteinExistence type="predicted"/>
<gene>
    <name evidence="2" type="ORF">MCHLO_13195</name>
</gene>
<dbReference type="Gene3D" id="3.40.630.30">
    <property type="match status" value="1"/>
</dbReference>
<reference evidence="2" key="1">
    <citation type="submission" date="2014-09" db="EMBL/GenBank/DDBJ databases">
        <title>Genome sequence of the luminous mushroom Mycena chlorophos for searching fungal bioluminescence genes.</title>
        <authorList>
            <person name="Tanaka Y."/>
            <person name="Kasuga D."/>
            <person name="Oba Y."/>
            <person name="Hase S."/>
            <person name="Sato K."/>
            <person name="Oba Y."/>
            <person name="Sakakibara Y."/>
        </authorList>
    </citation>
    <scope>NUCLEOTIDE SEQUENCE</scope>
</reference>
<dbReference type="CDD" id="cd07600">
    <property type="entry name" value="BAR_Gvp36"/>
    <property type="match status" value="1"/>
</dbReference>
<dbReference type="InterPro" id="IPR018859">
    <property type="entry name" value="BAR_dom-cont"/>
</dbReference>
<dbReference type="Pfam" id="PF00583">
    <property type="entry name" value="Acetyltransf_1"/>
    <property type="match status" value="1"/>
</dbReference>